<accession>A0A366EF80</accession>
<proteinExistence type="predicted"/>
<organism evidence="1 2">
    <name type="scientific">Roseiarcus fermentans</name>
    <dbReference type="NCBI Taxonomy" id="1473586"/>
    <lineage>
        <taxon>Bacteria</taxon>
        <taxon>Pseudomonadati</taxon>
        <taxon>Pseudomonadota</taxon>
        <taxon>Alphaproteobacteria</taxon>
        <taxon>Hyphomicrobiales</taxon>
        <taxon>Roseiarcaceae</taxon>
        <taxon>Roseiarcus</taxon>
    </lineage>
</organism>
<keyword evidence="2" id="KW-1185">Reference proteome</keyword>
<dbReference type="Proteomes" id="UP000253529">
    <property type="component" value="Unassembled WGS sequence"/>
</dbReference>
<protein>
    <submittedName>
        <fullName evidence="1">Uncharacterized protein</fullName>
    </submittedName>
</protein>
<sequence>MAKKQPTAAPLAADAPRIKLPSELLAARRGPNPRAAAFSATRPGAETPIDAARAEAAGRMAAALASHPDAQEPSENVVSWLRERLAFVEQERADLFQRVKEAEASAIFWRDAADASKAMEARYKSTILGLSHQLADLKLAEADVDADRGV</sequence>
<dbReference type="EMBL" id="QNRK01000059">
    <property type="protein sequence ID" value="RBP01064.1"/>
    <property type="molecule type" value="Genomic_DNA"/>
</dbReference>
<evidence type="ECO:0000313" key="1">
    <source>
        <dbReference type="EMBL" id="RBP01064.1"/>
    </source>
</evidence>
<dbReference type="AlphaFoldDB" id="A0A366EF80"/>
<name>A0A366EF80_9HYPH</name>
<comment type="caution">
    <text evidence="1">The sequence shown here is derived from an EMBL/GenBank/DDBJ whole genome shotgun (WGS) entry which is preliminary data.</text>
</comment>
<gene>
    <name evidence="1" type="ORF">DFR50_1599</name>
</gene>
<dbReference type="RefSeq" id="WP_113893928.1">
    <property type="nucleotide sequence ID" value="NZ_QNRK01000059.1"/>
</dbReference>
<reference evidence="1 2" key="1">
    <citation type="submission" date="2018-06" db="EMBL/GenBank/DDBJ databases">
        <title>Genomic Encyclopedia of Type Strains, Phase IV (KMG-IV): sequencing the most valuable type-strain genomes for metagenomic binning, comparative biology and taxonomic classification.</title>
        <authorList>
            <person name="Goeker M."/>
        </authorList>
    </citation>
    <scope>NUCLEOTIDE SEQUENCE [LARGE SCALE GENOMIC DNA]</scope>
    <source>
        <strain evidence="1 2">DSM 24875</strain>
    </source>
</reference>
<evidence type="ECO:0000313" key="2">
    <source>
        <dbReference type="Proteomes" id="UP000253529"/>
    </source>
</evidence>